<reference evidence="2" key="1">
    <citation type="submission" date="2019-08" db="EMBL/GenBank/DDBJ databases">
        <authorList>
            <person name="Kucharzyk K."/>
            <person name="Murdoch R.W."/>
            <person name="Higgins S."/>
            <person name="Loffler F."/>
        </authorList>
    </citation>
    <scope>NUCLEOTIDE SEQUENCE</scope>
</reference>
<feature type="region of interest" description="Disordered" evidence="1">
    <location>
        <begin position="19"/>
        <end position="47"/>
    </location>
</feature>
<comment type="caution">
    <text evidence="2">The sequence shown here is derived from an EMBL/GenBank/DDBJ whole genome shotgun (WGS) entry which is preliminary data.</text>
</comment>
<organism evidence="2">
    <name type="scientific">bioreactor metagenome</name>
    <dbReference type="NCBI Taxonomy" id="1076179"/>
    <lineage>
        <taxon>unclassified sequences</taxon>
        <taxon>metagenomes</taxon>
        <taxon>ecological metagenomes</taxon>
    </lineage>
</organism>
<sequence length="47" mass="5557">MAKENEVKRYRDAESGRYITRKYAEKNPKTTVKERDKVPAKSSLKKK</sequence>
<dbReference type="AlphaFoldDB" id="A0A644TW06"/>
<evidence type="ECO:0008006" key="3">
    <source>
        <dbReference type="Google" id="ProtNLM"/>
    </source>
</evidence>
<name>A0A644TW06_9ZZZZ</name>
<evidence type="ECO:0000256" key="1">
    <source>
        <dbReference type="SAM" id="MobiDB-lite"/>
    </source>
</evidence>
<feature type="compositionally biased region" description="Basic and acidic residues" evidence="1">
    <location>
        <begin position="22"/>
        <end position="39"/>
    </location>
</feature>
<evidence type="ECO:0000313" key="2">
    <source>
        <dbReference type="EMBL" id="MPL69871.1"/>
    </source>
</evidence>
<accession>A0A644TW06</accession>
<gene>
    <name evidence="2" type="ORF">SDC9_15621</name>
</gene>
<dbReference type="EMBL" id="VSSQ01000049">
    <property type="protein sequence ID" value="MPL69871.1"/>
    <property type="molecule type" value="Genomic_DNA"/>
</dbReference>
<protein>
    <recommendedName>
        <fullName evidence="3">Multidrug transporter</fullName>
    </recommendedName>
</protein>
<proteinExistence type="predicted"/>